<dbReference type="RefSeq" id="WP_120810450.1">
    <property type="nucleotide sequence ID" value="NZ_RBID01000014.1"/>
</dbReference>
<dbReference type="AlphaFoldDB" id="A0A495BCR1"/>
<dbReference type="PANTHER" id="PTHR12128:SF72">
    <property type="entry name" value="DIHYDRODIPICOLINATE SYNTHASE"/>
    <property type="match status" value="1"/>
</dbReference>
<proteinExistence type="inferred from homology"/>
<dbReference type="SMART" id="SM01130">
    <property type="entry name" value="DHDPS"/>
    <property type="match status" value="1"/>
</dbReference>
<accession>A0A495BCR1</accession>
<dbReference type="Gene3D" id="3.20.20.70">
    <property type="entry name" value="Aldolase class I"/>
    <property type="match status" value="1"/>
</dbReference>
<sequence>MAHLWTGVFPAVTTKFHADESLDLAGTVNHIKWQLECGADGIIVCGSLGEASTLTADEKITILKAAKEVAGDKPVLLTVAEDSTRAAAALAQAAHAAGADGIMLLPAMRYVSDARETLNHYQRVADASPLPIMIYNNPIAYGVNITPEMYVEMAKEPKYVAIKESSGDIRTLTNVINAVGSRFAIFSGVDDLALESIVMGADGWVAGLVVAFPKETVAIYKLAKAGRVEEARAIYRWFAPLLHLDVSMKLVQNLKLCEAMVGVGTEHVRAPRLPLVGAERERVAAVIKAGLASRPALPTL</sequence>
<evidence type="ECO:0000313" key="5">
    <source>
        <dbReference type="EMBL" id="RKQ58776.1"/>
    </source>
</evidence>
<dbReference type="InterPro" id="IPR002220">
    <property type="entry name" value="DapA-like"/>
</dbReference>
<dbReference type="EMBL" id="RBID01000014">
    <property type="protein sequence ID" value="RKQ58776.1"/>
    <property type="molecule type" value="Genomic_DNA"/>
</dbReference>
<evidence type="ECO:0000256" key="2">
    <source>
        <dbReference type="PIRNR" id="PIRNR001365"/>
    </source>
</evidence>
<dbReference type="PANTHER" id="PTHR12128">
    <property type="entry name" value="DIHYDRODIPICOLINATE SYNTHASE"/>
    <property type="match status" value="1"/>
</dbReference>
<dbReference type="PRINTS" id="PR00146">
    <property type="entry name" value="DHPICSNTHASE"/>
</dbReference>
<dbReference type="GO" id="GO:0008840">
    <property type="term" value="F:4-hydroxy-tetrahydrodipicolinate synthase activity"/>
    <property type="evidence" value="ECO:0007669"/>
    <property type="project" value="TreeGrafter"/>
</dbReference>
<evidence type="ECO:0000256" key="4">
    <source>
        <dbReference type="PIRSR" id="PIRSR001365-2"/>
    </source>
</evidence>
<feature type="binding site" evidence="4">
    <location>
        <position position="205"/>
    </location>
    <ligand>
        <name>pyruvate</name>
        <dbReference type="ChEBI" id="CHEBI:15361"/>
    </ligand>
</feature>
<dbReference type="SUPFAM" id="SSF51569">
    <property type="entry name" value="Aldolase"/>
    <property type="match status" value="1"/>
</dbReference>
<feature type="active site" description="Proton donor/acceptor" evidence="3">
    <location>
        <position position="135"/>
    </location>
</feature>
<feature type="active site" description="Schiff-base intermediate with substrate" evidence="3">
    <location>
        <position position="163"/>
    </location>
</feature>
<dbReference type="InterPro" id="IPR013785">
    <property type="entry name" value="Aldolase_TIM"/>
</dbReference>
<keyword evidence="1 2" id="KW-0456">Lyase</keyword>
<name>A0A495BCR1_VOGIN</name>
<gene>
    <name evidence="5" type="ORF">C8E02_1748</name>
</gene>
<dbReference type="Proteomes" id="UP000279384">
    <property type="component" value="Unassembled WGS sequence"/>
</dbReference>
<evidence type="ECO:0000313" key="6">
    <source>
        <dbReference type="Proteomes" id="UP000279384"/>
    </source>
</evidence>
<protein>
    <submittedName>
        <fullName evidence="5">4-hydroxy-tetrahydrodipicolinate synthase</fullName>
    </submittedName>
</protein>
<evidence type="ECO:0000256" key="1">
    <source>
        <dbReference type="ARBA" id="ARBA00023239"/>
    </source>
</evidence>
<reference evidence="5 6" key="1">
    <citation type="submission" date="2018-10" db="EMBL/GenBank/DDBJ databases">
        <title>Genomic Encyclopedia of Type Strains, Phase IV (KMG-IV): sequencing the most valuable type-strain genomes for metagenomic binning, comparative biology and taxonomic classification.</title>
        <authorList>
            <person name="Goeker M."/>
        </authorList>
    </citation>
    <scope>NUCLEOTIDE SEQUENCE [LARGE SCALE GENOMIC DNA]</scope>
    <source>
        <strain evidence="5 6">DSM 3303</strain>
    </source>
</reference>
<dbReference type="PIRSF" id="PIRSF001365">
    <property type="entry name" value="DHDPS"/>
    <property type="match status" value="1"/>
</dbReference>
<evidence type="ECO:0000256" key="3">
    <source>
        <dbReference type="PIRSR" id="PIRSR001365-1"/>
    </source>
</evidence>
<comment type="similarity">
    <text evidence="2">Belongs to the DapA family.</text>
</comment>
<dbReference type="Pfam" id="PF00701">
    <property type="entry name" value="DHDPS"/>
    <property type="match status" value="1"/>
</dbReference>
<comment type="caution">
    <text evidence="5">The sequence shown here is derived from an EMBL/GenBank/DDBJ whole genome shotgun (WGS) entry which is preliminary data.</text>
</comment>
<dbReference type="CDD" id="cd00408">
    <property type="entry name" value="DHDPS-like"/>
    <property type="match status" value="1"/>
</dbReference>
<organism evidence="5 6">
    <name type="scientific">Vogesella indigofera</name>
    <name type="common">Pseudomonas indigofera</name>
    <dbReference type="NCBI Taxonomy" id="45465"/>
    <lineage>
        <taxon>Bacteria</taxon>
        <taxon>Pseudomonadati</taxon>
        <taxon>Pseudomonadota</taxon>
        <taxon>Betaproteobacteria</taxon>
        <taxon>Neisseriales</taxon>
        <taxon>Chromobacteriaceae</taxon>
        <taxon>Vogesella</taxon>
    </lineage>
</organism>